<dbReference type="Gene3D" id="3.30.460.10">
    <property type="entry name" value="Beta Polymerase, domain 2"/>
    <property type="match status" value="1"/>
</dbReference>
<gene>
    <name evidence="2" type="ORF">TCARB_0345</name>
</gene>
<dbReference type="AlphaFoldDB" id="A0A3G1A4J5"/>
<evidence type="ECO:0000313" key="3">
    <source>
        <dbReference type="Proteomes" id="UP000266720"/>
    </source>
</evidence>
<dbReference type="Pfam" id="PF18765">
    <property type="entry name" value="Polbeta"/>
    <property type="match status" value="1"/>
</dbReference>
<feature type="domain" description="Polymerase beta nucleotidyltransferase" evidence="1">
    <location>
        <begin position="16"/>
        <end position="98"/>
    </location>
</feature>
<accession>A0A3G1A4J5</accession>
<dbReference type="EMBL" id="CP007493">
    <property type="protein sequence ID" value="AJB41419.1"/>
    <property type="molecule type" value="Genomic_DNA"/>
</dbReference>
<dbReference type="CDD" id="cd05403">
    <property type="entry name" value="NT_KNTase_like"/>
    <property type="match status" value="1"/>
</dbReference>
<protein>
    <recommendedName>
        <fullName evidence="1">Polymerase beta nucleotidyltransferase domain-containing protein</fullName>
    </recommendedName>
</protein>
<sequence>MSLETIQSIIVPLLGDNVLGIIVFGSASRLEDFSPLSDVNVAIITRDKISLEERVLIAEELGQDVSTLILSIDDLKKLLEDGEFLAHELLEDSKLIYADETLYQVITKKPPITSRTLEYLEKNALACLNLSLENYFTGRFHDSLNYAYRSLRSAVRLLGTKENRILFKDREILTFLDEKGLRDEANIYRKLRNGRFRGIGKGDLFKTLIATYTAVFSLLGFKGVDPEKLVDFIEKNYAYISYIKIIPIENHLQVTIKGLDLSGKEVYSEFYLTGGSPLG</sequence>
<dbReference type="InterPro" id="IPR043519">
    <property type="entry name" value="NT_sf"/>
</dbReference>
<dbReference type="InterPro" id="IPR041633">
    <property type="entry name" value="Polbeta"/>
</dbReference>
<evidence type="ECO:0000313" key="2">
    <source>
        <dbReference type="EMBL" id="AJB41419.1"/>
    </source>
</evidence>
<dbReference type="STRING" id="697581.TCARB_0345"/>
<dbReference type="Proteomes" id="UP000266720">
    <property type="component" value="Chromosome"/>
</dbReference>
<organism evidence="2 3">
    <name type="scientific">Thermofilum adornatum 1505</name>
    <dbReference type="NCBI Taxonomy" id="697581"/>
    <lineage>
        <taxon>Archaea</taxon>
        <taxon>Thermoproteota</taxon>
        <taxon>Thermoprotei</taxon>
        <taxon>Thermofilales</taxon>
        <taxon>Thermofilaceae</taxon>
        <taxon>Thermofilum</taxon>
    </lineage>
</organism>
<proteinExistence type="predicted"/>
<evidence type="ECO:0000259" key="1">
    <source>
        <dbReference type="Pfam" id="PF18765"/>
    </source>
</evidence>
<name>A0A3G1A4J5_9CREN</name>
<reference evidence="3" key="1">
    <citation type="book" date="2010" name="EXTREMOPHILES" publisher="0:0-0">
        <title>Complete genome sequences of ten hyperthermophilic archaea reveal their metabolic capabilities and possible ecological roles.</title>
        <editorList>
            <person name="?"/>
        </editorList>
        <authorList>
            <person name="Ravin N.V."/>
            <person name="Mardanov A.V."/>
            <person name="Bonch-Osmolovskaya E.A."/>
            <person name="Skryabin K.G."/>
        </authorList>
    </citation>
    <scope>NUCLEOTIDE SEQUENCE [LARGE SCALE GENOMIC DNA]</scope>
    <source>
        <strain evidence="3">1505</strain>
    </source>
</reference>
<dbReference type="SUPFAM" id="SSF81301">
    <property type="entry name" value="Nucleotidyltransferase"/>
    <property type="match status" value="1"/>
</dbReference>
<dbReference type="KEGG" id="tcb:TCARB_0345"/>
<dbReference type="RefSeq" id="WP_052886521.1">
    <property type="nucleotide sequence ID" value="NZ_CP007493.1"/>
</dbReference>
<dbReference type="GeneID" id="25405803"/>